<feature type="compositionally biased region" description="Basic and acidic residues" evidence="1">
    <location>
        <begin position="347"/>
        <end position="357"/>
    </location>
</feature>
<reference evidence="2" key="1">
    <citation type="submission" date="2014-09" db="EMBL/GenBank/DDBJ databases">
        <title>Draft genome sequence of an oleaginous Mucoromycotina fungus Mucor ambiguus NBRC6742.</title>
        <authorList>
            <person name="Takeda I."/>
            <person name="Yamane N."/>
            <person name="Morita T."/>
            <person name="Tamano K."/>
            <person name="Machida M."/>
            <person name="Baker S."/>
            <person name="Koike H."/>
        </authorList>
    </citation>
    <scope>NUCLEOTIDE SEQUENCE</scope>
    <source>
        <strain evidence="2">NBRC 6742</strain>
    </source>
</reference>
<dbReference type="STRING" id="91626.A0A0C9MGF8"/>
<evidence type="ECO:0000313" key="2">
    <source>
        <dbReference type="EMBL" id="GAN06369.1"/>
    </source>
</evidence>
<feature type="compositionally biased region" description="Basic and acidic residues" evidence="1">
    <location>
        <begin position="190"/>
        <end position="211"/>
    </location>
</feature>
<evidence type="ECO:0000256" key="1">
    <source>
        <dbReference type="SAM" id="MobiDB-lite"/>
    </source>
</evidence>
<sequence>MPFDTTTPPKPKQKRSRKLPRRAILDADFVVPSSNRIIDDLMLERAPSQHDRVILSELWGGNNPRFQESILPAVSIGKPKRHLHGNTLTKPKTYKDMLKEKHKDDWAMDLSNVSFVPPTVKGKHIRSSSESTPPVTEPSDESASEPGTDSLAPLDESDVIVDQLKHQISDVADTENIDCLDAGSQNQVDESNKVDHPGTVDSNKIEHSTDKDEPEQPINNTEDALSIRMASASSNGQGPYHEGEEHNHPEAASPIPASYHNADDREDIEDMDKASVNATADEPIMKVADELHGKHMEQVINYTPNHSDDECVEGKDIEEKLRQMPVVAVPDEGGSNDLSKSEIAPTTKHDTTSKEELPQEPQSTETSPSISSSTDYILEQRLVPEACLSGKNVGDGDDQQHQHELKQMKIPPSFDSTAGNSQSSSISAKDQEEAHLNIPLDDTTVPSNDDKPESDEGHELMDIEQDGKEQPLEIAAPVSRQMLVSGTQNSAMISDKVSQIQAKKPLLNLDQPVYEETDLIIKSNPKIIKKWQPNRKHHPILKVLKDTTALNWIEDGHDDMRKKDIGFIRKRQLEAKFSKPFVTKKRIKNCWLVEKK</sequence>
<proteinExistence type="predicted"/>
<feature type="compositionally biased region" description="Low complexity" evidence="1">
    <location>
        <begin position="363"/>
        <end position="373"/>
    </location>
</feature>
<gene>
    <name evidence="2" type="ORF">MAM1_0121d05851</name>
</gene>
<dbReference type="OrthoDB" id="2272101at2759"/>
<dbReference type="AlphaFoldDB" id="A0A0C9MGF8"/>
<dbReference type="Proteomes" id="UP000053815">
    <property type="component" value="Unassembled WGS sequence"/>
</dbReference>
<keyword evidence="3" id="KW-1185">Reference proteome</keyword>
<evidence type="ECO:0000313" key="3">
    <source>
        <dbReference type="Proteomes" id="UP000053815"/>
    </source>
</evidence>
<dbReference type="EMBL" id="DF836410">
    <property type="protein sequence ID" value="GAN06369.1"/>
    <property type="molecule type" value="Genomic_DNA"/>
</dbReference>
<feature type="region of interest" description="Disordered" evidence="1">
    <location>
        <begin position="184"/>
        <end position="218"/>
    </location>
</feature>
<feature type="compositionally biased region" description="Basic residues" evidence="1">
    <location>
        <begin position="11"/>
        <end position="21"/>
    </location>
</feature>
<feature type="region of interest" description="Disordered" evidence="1">
    <location>
        <begin position="1"/>
        <end position="21"/>
    </location>
</feature>
<feature type="region of interest" description="Disordered" evidence="1">
    <location>
        <begin position="410"/>
        <end position="458"/>
    </location>
</feature>
<protein>
    <submittedName>
        <fullName evidence="2">Uncharacterized protein</fullName>
    </submittedName>
</protein>
<feature type="region of interest" description="Disordered" evidence="1">
    <location>
        <begin position="327"/>
        <end position="373"/>
    </location>
</feature>
<accession>A0A0C9MGF8</accession>
<feature type="compositionally biased region" description="Polar residues" evidence="1">
    <location>
        <begin position="414"/>
        <end position="428"/>
    </location>
</feature>
<feature type="compositionally biased region" description="Basic and acidic residues" evidence="1">
    <location>
        <begin position="448"/>
        <end position="458"/>
    </location>
</feature>
<feature type="region of interest" description="Disordered" evidence="1">
    <location>
        <begin position="117"/>
        <end position="154"/>
    </location>
</feature>
<name>A0A0C9MGF8_9FUNG</name>
<organism evidence="2">
    <name type="scientific">Mucor ambiguus</name>
    <dbReference type="NCBI Taxonomy" id="91626"/>
    <lineage>
        <taxon>Eukaryota</taxon>
        <taxon>Fungi</taxon>
        <taxon>Fungi incertae sedis</taxon>
        <taxon>Mucoromycota</taxon>
        <taxon>Mucoromycotina</taxon>
        <taxon>Mucoromycetes</taxon>
        <taxon>Mucorales</taxon>
        <taxon>Mucorineae</taxon>
        <taxon>Mucoraceae</taxon>
        <taxon>Mucor</taxon>
    </lineage>
</organism>
<feature type="region of interest" description="Disordered" evidence="1">
    <location>
        <begin position="231"/>
        <end position="261"/>
    </location>
</feature>